<protein>
    <submittedName>
        <fullName evidence="1">Uncharacterized protein</fullName>
    </submittedName>
</protein>
<dbReference type="AlphaFoldDB" id="H6L073"/>
<organism evidence="1 2">
    <name type="scientific">Saprospira grandis (strain Lewin)</name>
    <dbReference type="NCBI Taxonomy" id="984262"/>
    <lineage>
        <taxon>Bacteria</taxon>
        <taxon>Pseudomonadati</taxon>
        <taxon>Bacteroidota</taxon>
        <taxon>Saprospiria</taxon>
        <taxon>Saprospirales</taxon>
        <taxon>Saprospiraceae</taxon>
        <taxon>Saprospira</taxon>
    </lineage>
</organism>
<dbReference type="KEGG" id="sgn:SGRA_3513"/>
<evidence type="ECO:0000313" key="2">
    <source>
        <dbReference type="Proteomes" id="UP000007519"/>
    </source>
</evidence>
<reference evidence="1 2" key="1">
    <citation type="journal article" date="2012" name="Stand. Genomic Sci.">
        <title>Complete genome sequencing and analysis of Saprospira grandis str. Lewin, a predatory marine bacterium.</title>
        <authorList>
            <person name="Saw J.H."/>
            <person name="Yuryev A."/>
            <person name="Kanbe M."/>
            <person name="Hou S."/>
            <person name="Young A.G."/>
            <person name="Aizawa S."/>
            <person name="Alam M."/>
        </authorList>
    </citation>
    <scope>NUCLEOTIDE SEQUENCE [LARGE SCALE GENOMIC DNA]</scope>
    <source>
        <strain evidence="1 2">Lewin</strain>
    </source>
</reference>
<dbReference type="EMBL" id="CP002831">
    <property type="protein sequence ID" value="AFC26237.1"/>
    <property type="molecule type" value="Genomic_DNA"/>
</dbReference>
<dbReference type="Proteomes" id="UP000007519">
    <property type="component" value="Chromosome"/>
</dbReference>
<dbReference type="HOGENOM" id="CLU_1069156_0_0_10"/>
<accession>H6L073</accession>
<name>H6L073_SAPGL</name>
<keyword evidence="2" id="KW-1185">Reference proteome</keyword>
<evidence type="ECO:0000313" key="1">
    <source>
        <dbReference type="EMBL" id="AFC26237.1"/>
    </source>
</evidence>
<dbReference type="RefSeq" id="WP_015693828.1">
    <property type="nucleotide sequence ID" value="NC_016940.1"/>
</dbReference>
<gene>
    <name evidence="1" type="ordered locus">SGRA_3513</name>
</gene>
<proteinExistence type="predicted"/>
<dbReference type="STRING" id="984262.SGRA_3513"/>
<sequence>MRGYWLFIVFVCSLACQSRQPNEKASEKAFSYRSISEGNLIIYMVEEANNISIAAILDRIERESGISEVEADSRFLRAFDLANMGAVELYELNLKQEGRPRIAPTKYYCLRSKRLNKLFYIPLEKYFLLKLNPSTDTYVFSGIDQGGKRAYYTIFGFDAISGMPKLKWSSLRHCEIPVFIRTPDSYCQRYLNDSLAFKNEDVNGDGYLDVVFEGLRKSSCMDKNRKEQEIKFSILMKPDLEKLELILSDESICDMDWNMN</sequence>